<feature type="region of interest" description="Disordered" evidence="1">
    <location>
        <begin position="22"/>
        <end position="64"/>
    </location>
</feature>
<dbReference type="Proteomes" id="UP000243499">
    <property type="component" value="Chromosome 9"/>
</dbReference>
<sequence length="188" mass="20010">MRACACTRSSGPLEHMRAVWRAVAQSTTTNPPLARSPLDSSRQSGEDSTGREKPAKTARSAGPVRPCGRAKCVTFSAAVRARALGPLPLPACHLRRGAVPVARRAAGERRRGRHRTRPSRGAEGRGVYVAAATAVRRRRCSQFSSRSPPRPRASSLAETWGPCTRAAKLVLDLVLDGITGVHRSSGSG</sequence>
<gene>
    <name evidence="2" type="ORF">PAHAL_9G481200</name>
</gene>
<accession>A0A2T8I521</accession>
<proteinExistence type="predicted"/>
<name>A0A2T8I521_9POAL</name>
<reference evidence="2" key="1">
    <citation type="submission" date="2018-04" db="EMBL/GenBank/DDBJ databases">
        <title>WGS assembly of Panicum hallii.</title>
        <authorList>
            <person name="Lovell J."/>
            <person name="Jenkins J."/>
            <person name="Lowry D."/>
            <person name="Mamidi S."/>
            <person name="Sreedasyam A."/>
            <person name="Weng X."/>
            <person name="Barry K."/>
            <person name="Bonette J."/>
            <person name="Campitelli B."/>
            <person name="Daum C."/>
            <person name="Gordon S."/>
            <person name="Gould B."/>
            <person name="Lipzen A."/>
            <person name="Macqueen A."/>
            <person name="Palacio-Mejia J."/>
            <person name="Plott C."/>
            <person name="Shakirov E."/>
            <person name="Shu S."/>
            <person name="Yoshinaga Y."/>
            <person name="Zane M."/>
            <person name="Rokhsar D."/>
            <person name="Grimwood J."/>
            <person name="Schmutz J."/>
            <person name="Juenger T."/>
        </authorList>
    </citation>
    <scope>NUCLEOTIDE SEQUENCE [LARGE SCALE GENOMIC DNA]</scope>
    <source>
        <strain evidence="2">FIL2</strain>
    </source>
</reference>
<feature type="compositionally biased region" description="Basic and acidic residues" evidence="1">
    <location>
        <begin position="44"/>
        <end position="55"/>
    </location>
</feature>
<evidence type="ECO:0000313" key="2">
    <source>
        <dbReference type="EMBL" id="PVH32762.1"/>
    </source>
</evidence>
<feature type="region of interest" description="Disordered" evidence="1">
    <location>
        <begin position="103"/>
        <end position="125"/>
    </location>
</feature>
<dbReference type="EMBL" id="CM008054">
    <property type="protein sequence ID" value="PVH32762.1"/>
    <property type="molecule type" value="Genomic_DNA"/>
</dbReference>
<organism evidence="2">
    <name type="scientific">Panicum hallii</name>
    <dbReference type="NCBI Taxonomy" id="206008"/>
    <lineage>
        <taxon>Eukaryota</taxon>
        <taxon>Viridiplantae</taxon>
        <taxon>Streptophyta</taxon>
        <taxon>Embryophyta</taxon>
        <taxon>Tracheophyta</taxon>
        <taxon>Spermatophyta</taxon>
        <taxon>Magnoliopsida</taxon>
        <taxon>Liliopsida</taxon>
        <taxon>Poales</taxon>
        <taxon>Poaceae</taxon>
        <taxon>PACMAD clade</taxon>
        <taxon>Panicoideae</taxon>
        <taxon>Panicodae</taxon>
        <taxon>Paniceae</taxon>
        <taxon>Panicinae</taxon>
        <taxon>Panicum</taxon>
        <taxon>Panicum sect. Panicum</taxon>
    </lineage>
</organism>
<evidence type="ECO:0000256" key="1">
    <source>
        <dbReference type="SAM" id="MobiDB-lite"/>
    </source>
</evidence>
<dbReference type="Gramene" id="PVH32762">
    <property type="protein sequence ID" value="PVH32762"/>
    <property type="gene ID" value="PAHAL_9G481200"/>
</dbReference>
<protein>
    <submittedName>
        <fullName evidence="2">Uncharacterized protein</fullName>
    </submittedName>
</protein>
<dbReference type="AlphaFoldDB" id="A0A2T8I521"/>